<feature type="active site" description="Proton donor" evidence="9">
    <location>
        <position position="147"/>
    </location>
</feature>
<dbReference type="GO" id="GO:0050661">
    <property type="term" value="F:NADP binding"/>
    <property type="evidence" value="ECO:0007669"/>
    <property type="project" value="UniProtKB-UniRule"/>
</dbReference>
<evidence type="ECO:0000256" key="3">
    <source>
        <dbReference type="ARBA" id="ARBA00022605"/>
    </source>
</evidence>
<dbReference type="AlphaFoldDB" id="A0AAW5BX72"/>
<sequence length="252" mass="26530">MVRMIMHGCGGAMGQVITGLAAEDDSIEIVAGIDLHPSKDSGYPVFNSLDQCNVKADVIVDFSSAKAVDGLLKYCSETGMPVVLCTTGLSKGQLETLKRASASAAVLRSANMSLGVNLLLKLVKDAAKVLAGSGFDIEIVEKHHNQKMDAPSGTAIALADSINQAMDMSYGYTYDRSTRREKRHPSEIGISAVRGGSIVGEHDVIFAGTDEVVTFSHTAYSKAIFAKGALEAAKFLAGKGPGLYTMADVVKL</sequence>
<evidence type="ECO:0000259" key="12">
    <source>
        <dbReference type="Pfam" id="PF05173"/>
    </source>
</evidence>
<dbReference type="GO" id="GO:0009089">
    <property type="term" value="P:lysine biosynthetic process via diaminopimelate"/>
    <property type="evidence" value="ECO:0007669"/>
    <property type="project" value="UniProtKB-UniRule"/>
</dbReference>
<comment type="pathway">
    <text evidence="9">Amino-acid biosynthesis; L-lysine biosynthesis via DAP pathway; (S)-tetrahydrodipicolinate from L-aspartate: step 4/4.</text>
</comment>
<reference evidence="13" key="3">
    <citation type="submission" date="2022-01" db="EMBL/GenBank/DDBJ databases">
        <title>Collection of gut derived symbiotic bacterial strains cultured from healthy donors.</title>
        <authorList>
            <person name="Lin H."/>
            <person name="Kohout C."/>
            <person name="Waligurski E."/>
            <person name="Pamer E.G."/>
        </authorList>
    </citation>
    <scope>NUCLEOTIDE SEQUENCE</scope>
    <source>
        <strain evidence="13">DFI.6.55</strain>
    </source>
</reference>
<evidence type="ECO:0000256" key="1">
    <source>
        <dbReference type="ARBA" id="ARBA00006642"/>
    </source>
</evidence>
<feature type="binding site" evidence="9">
    <location>
        <begin position="109"/>
        <end position="112"/>
    </location>
    <ligand>
        <name>NAD(+)</name>
        <dbReference type="ChEBI" id="CHEBI:57540"/>
    </ligand>
</feature>
<dbReference type="PROSITE" id="PS01298">
    <property type="entry name" value="DAPB"/>
    <property type="match status" value="1"/>
</dbReference>
<dbReference type="PANTHER" id="PTHR20836:SF7">
    <property type="entry name" value="4-HYDROXY-TETRAHYDRODIPICOLINATE REDUCTASE"/>
    <property type="match status" value="1"/>
</dbReference>
<dbReference type="GO" id="GO:0051287">
    <property type="term" value="F:NAD binding"/>
    <property type="evidence" value="ECO:0007669"/>
    <property type="project" value="UniProtKB-UniRule"/>
</dbReference>
<organism evidence="13 16">
    <name type="scientific">Enterocloster aldenensis</name>
    <dbReference type="NCBI Taxonomy" id="358742"/>
    <lineage>
        <taxon>Bacteria</taxon>
        <taxon>Bacillati</taxon>
        <taxon>Bacillota</taxon>
        <taxon>Clostridia</taxon>
        <taxon>Lachnospirales</taxon>
        <taxon>Lachnospiraceae</taxon>
        <taxon>Enterocloster</taxon>
    </lineage>
</organism>
<feature type="active site" description="Proton donor/acceptor" evidence="9">
    <location>
        <position position="143"/>
    </location>
</feature>
<dbReference type="PANTHER" id="PTHR20836">
    <property type="entry name" value="DIHYDRODIPICOLINATE REDUCTASE"/>
    <property type="match status" value="1"/>
</dbReference>
<dbReference type="Pfam" id="PF01113">
    <property type="entry name" value="DapB_N"/>
    <property type="match status" value="1"/>
</dbReference>
<gene>
    <name evidence="9 13" type="primary">dapB</name>
    <name evidence="14" type="ORF">G5B36_18480</name>
    <name evidence="13" type="ORF">L0N08_05475</name>
</gene>
<keyword evidence="6 9" id="KW-0560">Oxidoreductase</keyword>
<dbReference type="HAMAP" id="MF_00102">
    <property type="entry name" value="DapB"/>
    <property type="match status" value="1"/>
</dbReference>
<comment type="caution">
    <text evidence="9">Was originally thought to be a dihydrodipicolinate reductase (DHDPR), catalyzing the conversion of dihydrodipicolinate to tetrahydrodipicolinate. However, it was shown in E.coli that the substrate of the enzymatic reaction is not dihydrodipicolinate (DHDP) but in fact (2S,4S)-4-hydroxy-2,3,4,5-tetrahydrodipicolinic acid (HTPA), the product released by the DapA-catalyzed reaction.</text>
</comment>
<dbReference type="Proteomes" id="UP000669239">
    <property type="component" value="Unassembled WGS sequence"/>
</dbReference>
<evidence type="ECO:0000313" key="13">
    <source>
        <dbReference type="EMBL" id="MCG4744856.1"/>
    </source>
</evidence>
<comment type="function">
    <text evidence="9">Catalyzes the conversion of 4-hydroxy-tetrahydrodipicolinate (HTPA) to tetrahydrodipicolinate.</text>
</comment>
<evidence type="ECO:0000256" key="10">
    <source>
        <dbReference type="NCBIfam" id="TIGR00036"/>
    </source>
</evidence>
<keyword evidence="8 9" id="KW-0457">Lysine biosynthesis</keyword>
<dbReference type="EC" id="1.17.1.8" evidence="9 10"/>
<dbReference type="Pfam" id="PF05173">
    <property type="entry name" value="DapB_C"/>
    <property type="match status" value="1"/>
</dbReference>
<dbReference type="GO" id="GO:0019877">
    <property type="term" value="P:diaminopimelate biosynthetic process"/>
    <property type="evidence" value="ECO:0007669"/>
    <property type="project" value="UniProtKB-UniRule"/>
</dbReference>
<dbReference type="GO" id="GO:0016726">
    <property type="term" value="F:oxidoreductase activity, acting on CH or CH2 groups, NAD or NADP as acceptor"/>
    <property type="evidence" value="ECO:0007669"/>
    <property type="project" value="UniProtKB-UniRule"/>
</dbReference>
<feature type="binding site" evidence="9">
    <location>
        <position position="144"/>
    </location>
    <ligand>
        <name>(S)-2,3,4,5-tetrahydrodipicolinate</name>
        <dbReference type="ChEBI" id="CHEBI:16845"/>
    </ligand>
</feature>
<dbReference type="SUPFAM" id="SSF51735">
    <property type="entry name" value="NAD(P)-binding Rossmann-fold domains"/>
    <property type="match status" value="1"/>
</dbReference>
<feature type="domain" description="Dihydrodipicolinate reductase N-terminal" evidence="11">
    <location>
        <begin position="3"/>
        <end position="112"/>
    </location>
</feature>
<dbReference type="InterPro" id="IPR023940">
    <property type="entry name" value="DHDPR_bac"/>
</dbReference>
<evidence type="ECO:0000256" key="7">
    <source>
        <dbReference type="ARBA" id="ARBA00023027"/>
    </source>
</evidence>
<dbReference type="Gene3D" id="3.30.360.10">
    <property type="entry name" value="Dihydrodipicolinate Reductase, domain 2"/>
    <property type="match status" value="1"/>
</dbReference>
<evidence type="ECO:0000313" key="15">
    <source>
        <dbReference type="Proteomes" id="UP000669239"/>
    </source>
</evidence>
<keyword evidence="3 9" id="KW-0028">Amino-acid biosynthesis</keyword>
<comment type="caution">
    <text evidence="9">Lacks conserved residue(s) required for the propagation of feature annotation.</text>
</comment>
<dbReference type="EMBL" id="JAKNGE010000005">
    <property type="protein sequence ID" value="MCG4744856.1"/>
    <property type="molecule type" value="Genomic_DNA"/>
</dbReference>
<dbReference type="NCBIfam" id="TIGR00036">
    <property type="entry name" value="dapB"/>
    <property type="match status" value="1"/>
</dbReference>
<dbReference type="RefSeq" id="WP_117558332.1">
    <property type="nucleotide sequence ID" value="NZ_BAABZL010000001.1"/>
</dbReference>
<dbReference type="PIRSF" id="PIRSF000161">
    <property type="entry name" value="DHPR"/>
    <property type="match status" value="1"/>
</dbReference>
<accession>A0AAW5BX72</accession>
<dbReference type="EMBL" id="JAAITT010000029">
    <property type="protein sequence ID" value="NSJ50677.1"/>
    <property type="molecule type" value="Genomic_DNA"/>
</dbReference>
<feature type="binding site" evidence="9">
    <location>
        <begin position="153"/>
        <end position="154"/>
    </location>
    <ligand>
        <name>(S)-2,3,4,5-tetrahydrodipicolinate</name>
        <dbReference type="ChEBI" id="CHEBI:16845"/>
    </ligand>
</feature>
<dbReference type="Proteomes" id="UP001299608">
    <property type="component" value="Unassembled WGS sequence"/>
</dbReference>
<reference evidence="14" key="2">
    <citation type="submission" date="2020-02" db="EMBL/GenBank/DDBJ databases">
        <authorList>
            <person name="Littmann E."/>
            <person name="Sorbara M."/>
        </authorList>
    </citation>
    <scope>NUCLEOTIDE SEQUENCE</scope>
    <source>
        <strain evidence="14">MSK.1.17</strain>
    </source>
</reference>
<evidence type="ECO:0000256" key="2">
    <source>
        <dbReference type="ARBA" id="ARBA00022490"/>
    </source>
</evidence>
<reference evidence="14 15" key="1">
    <citation type="journal article" date="2020" name="Cell Host Microbe">
        <title>Functional and Genomic Variation between Human-Derived Isolates of Lachnospiraceae Reveals Inter- and Intra-Species Diversity.</title>
        <authorList>
            <person name="Sorbara M.T."/>
            <person name="Littmann E.R."/>
            <person name="Fontana E."/>
            <person name="Moody T.U."/>
            <person name="Kohout C.E."/>
            <person name="Gjonbalaj M."/>
            <person name="Eaton V."/>
            <person name="Seok R."/>
            <person name="Leiner I.M."/>
            <person name="Pamer E.G."/>
        </authorList>
    </citation>
    <scope>NUCLEOTIDE SEQUENCE [LARGE SCALE GENOMIC DNA]</scope>
    <source>
        <strain evidence="14 15">MSK.1.17</strain>
    </source>
</reference>
<comment type="subcellular location">
    <subcellularLocation>
        <location evidence="9">Cytoplasm</location>
    </subcellularLocation>
</comment>
<keyword evidence="7 9" id="KW-0520">NAD</keyword>
<evidence type="ECO:0000256" key="9">
    <source>
        <dbReference type="HAMAP-Rule" id="MF_00102"/>
    </source>
</evidence>
<evidence type="ECO:0000256" key="6">
    <source>
        <dbReference type="ARBA" id="ARBA00023002"/>
    </source>
</evidence>
<dbReference type="SUPFAM" id="SSF55347">
    <property type="entry name" value="Glyceraldehyde-3-phosphate dehydrogenase-like, C-terminal domain"/>
    <property type="match status" value="1"/>
</dbReference>
<dbReference type="InterPro" id="IPR022664">
    <property type="entry name" value="DapB_N_CS"/>
</dbReference>
<dbReference type="GO" id="GO:0008839">
    <property type="term" value="F:4-hydroxy-tetrahydrodipicolinate reductase"/>
    <property type="evidence" value="ECO:0007669"/>
    <property type="project" value="UniProtKB-UniRule"/>
</dbReference>
<keyword evidence="4 9" id="KW-0521">NADP</keyword>
<evidence type="ECO:0000313" key="14">
    <source>
        <dbReference type="EMBL" id="NSJ50677.1"/>
    </source>
</evidence>
<feature type="binding site" evidence="9">
    <location>
        <begin position="8"/>
        <end position="13"/>
    </location>
    <ligand>
        <name>NAD(+)</name>
        <dbReference type="ChEBI" id="CHEBI:57540"/>
    </ligand>
</feature>
<comment type="caution">
    <text evidence="13">The sequence shown here is derived from an EMBL/GenBank/DDBJ whole genome shotgun (WGS) entry which is preliminary data.</text>
</comment>
<evidence type="ECO:0000313" key="16">
    <source>
        <dbReference type="Proteomes" id="UP001299608"/>
    </source>
</evidence>
<dbReference type="GeneID" id="97206749"/>
<dbReference type="FunFam" id="3.30.360.10:FF:000009">
    <property type="entry name" value="4-hydroxy-tetrahydrodipicolinate reductase"/>
    <property type="match status" value="1"/>
</dbReference>
<evidence type="ECO:0000259" key="11">
    <source>
        <dbReference type="Pfam" id="PF01113"/>
    </source>
</evidence>
<name>A0AAW5BX72_9FIRM</name>
<comment type="catalytic activity">
    <reaction evidence="9">
        <text>(S)-2,3,4,5-tetrahydrodipicolinate + NADP(+) + H2O = (2S,4S)-4-hydroxy-2,3,4,5-tetrahydrodipicolinate + NADPH + H(+)</text>
        <dbReference type="Rhea" id="RHEA:35331"/>
        <dbReference type="ChEBI" id="CHEBI:15377"/>
        <dbReference type="ChEBI" id="CHEBI:15378"/>
        <dbReference type="ChEBI" id="CHEBI:16845"/>
        <dbReference type="ChEBI" id="CHEBI:57783"/>
        <dbReference type="ChEBI" id="CHEBI:58349"/>
        <dbReference type="ChEBI" id="CHEBI:67139"/>
        <dbReference type="EC" id="1.17.1.8"/>
    </reaction>
</comment>
<protein>
    <recommendedName>
        <fullName evidence="9 10">4-hydroxy-tetrahydrodipicolinate reductase</fullName>
        <shortName evidence="9">HTPA reductase</shortName>
        <ecNumber evidence="9 10">1.17.1.8</ecNumber>
    </recommendedName>
</protein>
<keyword evidence="15" id="KW-1185">Reference proteome</keyword>
<dbReference type="InterPro" id="IPR000846">
    <property type="entry name" value="DapB_N"/>
</dbReference>
<comment type="catalytic activity">
    <reaction evidence="9">
        <text>(S)-2,3,4,5-tetrahydrodipicolinate + NAD(+) + H2O = (2S,4S)-4-hydroxy-2,3,4,5-tetrahydrodipicolinate + NADH + H(+)</text>
        <dbReference type="Rhea" id="RHEA:35323"/>
        <dbReference type="ChEBI" id="CHEBI:15377"/>
        <dbReference type="ChEBI" id="CHEBI:15378"/>
        <dbReference type="ChEBI" id="CHEBI:16845"/>
        <dbReference type="ChEBI" id="CHEBI:57540"/>
        <dbReference type="ChEBI" id="CHEBI:57945"/>
        <dbReference type="ChEBI" id="CHEBI:67139"/>
        <dbReference type="EC" id="1.17.1.8"/>
    </reaction>
</comment>
<evidence type="ECO:0000256" key="4">
    <source>
        <dbReference type="ARBA" id="ARBA00022857"/>
    </source>
</evidence>
<dbReference type="GO" id="GO:0005829">
    <property type="term" value="C:cytosol"/>
    <property type="evidence" value="ECO:0007669"/>
    <property type="project" value="TreeGrafter"/>
</dbReference>
<dbReference type="CDD" id="cd02274">
    <property type="entry name" value="DHDPR_N"/>
    <property type="match status" value="1"/>
</dbReference>
<dbReference type="InterPro" id="IPR036291">
    <property type="entry name" value="NAD(P)-bd_dom_sf"/>
</dbReference>
<dbReference type="Gene3D" id="3.40.50.720">
    <property type="entry name" value="NAD(P)-binding Rossmann-like Domain"/>
    <property type="match status" value="1"/>
</dbReference>
<feature type="domain" description="Dihydrodipicolinate reductase C-terminal" evidence="12">
    <location>
        <begin position="115"/>
        <end position="249"/>
    </location>
</feature>
<dbReference type="InterPro" id="IPR022663">
    <property type="entry name" value="DapB_C"/>
</dbReference>
<evidence type="ECO:0000256" key="8">
    <source>
        <dbReference type="ARBA" id="ARBA00023154"/>
    </source>
</evidence>
<feature type="binding site" evidence="9">
    <location>
        <position position="39"/>
    </location>
    <ligand>
        <name>NADP(+)</name>
        <dbReference type="ChEBI" id="CHEBI:58349"/>
    </ligand>
</feature>
<evidence type="ECO:0000256" key="5">
    <source>
        <dbReference type="ARBA" id="ARBA00022915"/>
    </source>
</evidence>
<keyword evidence="5 9" id="KW-0220">Diaminopimelate biosynthesis</keyword>
<comment type="similarity">
    <text evidence="1 9">Belongs to the DapB family.</text>
</comment>
<proteinExistence type="inferred from homology"/>
<keyword evidence="2 9" id="KW-0963">Cytoplasm</keyword>
<feature type="binding site" evidence="9">
    <location>
        <begin position="85"/>
        <end position="87"/>
    </location>
    <ligand>
        <name>NAD(+)</name>
        <dbReference type="ChEBI" id="CHEBI:57540"/>
    </ligand>
</feature>
<comment type="subunit">
    <text evidence="9">Homotetramer.</text>
</comment>